<feature type="compositionally biased region" description="Polar residues" evidence="1">
    <location>
        <begin position="264"/>
        <end position="275"/>
    </location>
</feature>
<feature type="compositionally biased region" description="Basic and acidic residues" evidence="1">
    <location>
        <begin position="334"/>
        <end position="343"/>
    </location>
</feature>
<feature type="compositionally biased region" description="Basic and acidic residues" evidence="1">
    <location>
        <begin position="177"/>
        <end position="192"/>
    </location>
</feature>
<feature type="compositionally biased region" description="Basic and acidic residues" evidence="1">
    <location>
        <begin position="283"/>
        <end position="302"/>
    </location>
</feature>
<feature type="region of interest" description="Disordered" evidence="1">
    <location>
        <begin position="1"/>
        <end position="73"/>
    </location>
</feature>
<evidence type="ECO:0000256" key="1">
    <source>
        <dbReference type="SAM" id="MobiDB-lite"/>
    </source>
</evidence>
<organism evidence="2 3">
    <name type="scientific">Botrytis porri</name>
    <dbReference type="NCBI Taxonomy" id="87229"/>
    <lineage>
        <taxon>Eukaryota</taxon>
        <taxon>Fungi</taxon>
        <taxon>Dikarya</taxon>
        <taxon>Ascomycota</taxon>
        <taxon>Pezizomycotina</taxon>
        <taxon>Leotiomycetes</taxon>
        <taxon>Helotiales</taxon>
        <taxon>Sclerotiniaceae</taxon>
        <taxon>Botrytis</taxon>
    </lineage>
</organism>
<name>A0A4Z1KIK2_9HELO</name>
<evidence type="ECO:0000313" key="2">
    <source>
        <dbReference type="EMBL" id="TGO80993.1"/>
    </source>
</evidence>
<feature type="region of interest" description="Disordered" evidence="1">
    <location>
        <begin position="106"/>
        <end position="372"/>
    </location>
</feature>
<sequence>MPKFFGTGEHKAAKSPATTAPSSNIRPQQKRRHSDQVKSGSSPRPSILASKTWHTSSTGEPRSKLPKSQKQKERVIEFFRISRSPDDKDDEGYDIKCRGIDAEMLMADKGSSSRENESLQPAQRRVLTGSRSMVKTKNSSNQSSSQDSPAPRKAFAPSTIPKSPYPNSSSDTSFLEPRSRRDVCNPRDRTDDPGAVSDPEYRRGRDGSNSRRSRERERGESLPSRDRNGKSKPSHQPPRASADQNYSQSKEKKGKSKPCHYKNNDYTEPNCNSSRNEQKLPSGRRENPKDSPPKAARTEDQNRYVARVPTNGHKPRSYQVHDYKGVYLTSLNDLHQKPTDDPSRGWSKANSQPPTANLRPTQAHTTPGQSFN</sequence>
<keyword evidence="3" id="KW-1185">Reference proteome</keyword>
<proteinExistence type="predicted"/>
<accession>A0A4Z1KIK2</accession>
<feature type="compositionally biased region" description="Low complexity" evidence="1">
    <location>
        <begin position="138"/>
        <end position="148"/>
    </location>
</feature>
<protein>
    <submittedName>
        <fullName evidence="2">Uncharacterized protein</fullName>
    </submittedName>
</protein>
<feature type="compositionally biased region" description="Low complexity" evidence="1">
    <location>
        <begin position="14"/>
        <end position="23"/>
    </location>
</feature>
<reference evidence="2 3" key="1">
    <citation type="submission" date="2017-12" db="EMBL/GenBank/DDBJ databases">
        <title>Comparative genomics of Botrytis spp.</title>
        <authorList>
            <person name="Valero-Jimenez C.A."/>
            <person name="Tapia P."/>
            <person name="Veloso J."/>
            <person name="Silva-Moreno E."/>
            <person name="Staats M."/>
            <person name="Valdes J.H."/>
            <person name="Van Kan J.A.L."/>
        </authorList>
    </citation>
    <scope>NUCLEOTIDE SEQUENCE [LARGE SCALE GENOMIC DNA]</scope>
    <source>
        <strain evidence="2 3">MUCL3349</strain>
    </source>
</reference>
<dbReference type="Proteomes" id="UP000297280">
    <property type="component" value="Unassembled WGS sequence"/>
</dbReference>
<gene>
    <name evidence="2" type="ORF">BPOR_1444g00010</name>
</gene>
<dbReference type="EMBL" id="PQXO01001436">
    <property type="protein sequence ID" value="TGO80993.1"/>
    <property type="molecule type" value="Genomic_DNA"/>
</dbReference>
<evidence type="ECO:0000313" key="3">
    <source>
        <dbReference type="Proteomes" id="UP000297280"/>
    </source>
</evidence>
<feature type="compositionally biased region" description="Polar residues" evidence="1">
    <location>
        <begin position="348"/>
        <end position="372"/>
    </location>
</feature>
<feature type="compositionally biased region" description="Basic and acidic residues" evidence="1">
    <location>
        <begin position="199"/>
        <end position="229"/>
    </location>
</feature>
<dbReference type="AlphaFoldDB" id="A0A4Z1KIK2"/>
<comment type="caution">
    <text evidence="2">The sequence shown here is derived from an EMBL/GenBank/DDBJ whole genome shotgun (WGS) entry which is preliminary data.</text>
</comment>